<protein>
    <submittedName>
        <fullName evidence="2">Uncharacterized protein</fullName>
    </submittedName>
</protein>
<comment type="caution">
    <text evidence="2">The sequence shown here is derived from an EMBL/GenBank/DDBJ whole genome shotgun (WGS) entry which is preliminary data.</text>
</comment>
<dbReference type="Proteomes" id="UP001497623">
    <property type="component" value="Unassembled WGS sequence"/>
</dbReference>
<evidence type="ECO:0000256" key="1">
    <source>
        <dbReference type="SAM" id="MobiDB-lite"/>
    </source>
</evidence>
<feature type="non-terminal residue" evidence="2">
    <location>
        <position position="1"/>
    </location>
</feature>
<dbReference type="EMBL" id="CAXKWB010001576">
    <property type="protein sequence ID" value="CAL4064867.1"/>
    <property type="molecule type" value="Genomic_DNA"/>
</dbReference>
<feature type="region of interest" description="Disordered" evidence="1">
    <location>
        <begin position="237"/>
        <end position="481"/>
    </location>
</feature>
<reference evidence="2 3" key="1">
    <citation type="submission" date="2024-05" db="EMBL/GenBank/DDBJ databases">
        <authorList>
            <person name="Wallberg A."/>
        </authorList>
    </citation>
    <scope>NUCLEOTIDE SEQUENCE [LARGE SCALE GENOMIC DNA]</scope>
</reference>
<proteinExistence type="predicted"/>
<dbReference type="PANTHER" id="PTHR36493">
    <property type="entry name" value="NEUROBLAST DIFFERENTIATION-ASSOCIATED PROTEIN AHNAK-LIKE PROTEIN"/>
    <property type="match status" value="1"/>
</dbReference>
<keyword evidence="3" id="KW-1185">Reference proteome</keyword>
<dbReference type="PANTHER" id="PTHR36493:SF3">
    <property type="entry name" value="CHITIN-BINDING TYPE-4 DOMAIN-CONTAINING PROTEIN"/>
    <property type="match status" value="1"/>
</dbReference>
<evidence type="ECO:0000313" key="2">
    <source>
        <dbReference type="EMBL" id="CAL4064867.1"/>
    </source>
</evidence>
<evidence type="ECO:0000313" key="3">
    <source>
        <dbReference type="Proteomes" id="UP001497623"/>
    </source>
</evidence>
<sequence length="1351" mass="147762">LLQHQLPFLLQPQLLQPQLLLLLQPQLLQHQLLLLLQPQLLRYQTPLLLQPQLLKHQLPLLLQPQQLQHQLLLLLQPQLLQYQLPLMLQPQLLHHLLLLLQPQLLQHQLLLLIQPQLLQHQLPLLLQPHLLQNLLLLLKRQLLQHQLLLLFQPQLLQHQLLLLLQPQLLQHPLLLLKPQLLQHQLLLLLQPQLLQHQLPLLLQPQLLRHQLPLLLQPQLLQHQLPLLLQPQLLQHPTTPAETTTTAAPTTTPAATTTTAAPTTTPAATTTTSAPTTTPASTTTTAAPTTTPAPTTTTAAPTTTPAATTTTVAPTTTPAATTTTEAPTTTPVATTTTAAPTTTPAATTTTAAPTTTPAKTTSTTVPTTTPAATTTTAAPTTTPAATTTTTAPTTTPAATTTTAAPTTTIPVPTTTTPAPTTTTPAPTTTTPTPTTTTPPQTTTTQPPTTTTPAPTTTTSVPTTTTPVPTTTTIVPTTTQTTTTVPTTTTFATTTTEDPCYDLGEKLADLEVTAKQLSGIKLLIANIRIATLQALVNMMNAIGAPLPCVISRRRRDIHMKNNVLGGRFFETSERRVKRSINYSLTGSDVSGMYTVDQYCGIQDTLTDTAEALVVTFIEDSAVAAFESPVVKDKLVCLTEVMDEVTKMVKSGEMVVDLDTVLNSLEESDPFADLSTLMEDVSAEIDSQVEEANNNSSSSVTSISTTDIAMLTEKTTTPPATTTNTLTTTEDPCFDLEDSVVELESDRDGLTGNDLLILELRIAILRALLEMMKAVGAPLPCIVQRRRRELPMNKKVLIGTFLETAELRVKRSIDYTFTGPDSSGMYSINQYCSIASSFTIIAEELIEKLIKDTSVAAFEDPINQDKLECLQGVMNEVTSLVNNEELVVNVIKVEELLEVSKPFDDLFEKIQKEKERLEDLIEYKNNHTSTAATAPSITSTTEDSCTDLQDMVNLLKSNIALLENFGSDTSNLEFYVTFLQSIVDTMVVSGIPLPCMVGGVSSFGKRSIHEDLSINSALMDNQKLKRNYNSIEKISFADGHAQNNMNKVLHRVKRNGQIAITRTDMNELYTIKPYCSIRNRLSKVPEALVTNLIIDCTMSALESPRNKDKITCLQGILITLTSMIESGEFSVNGSFVSNTYGVNNTLVALSNGVEHEVEEVEAEVEEVQASINKPTTHEPECLDFRAYLKHLRKMQLTADEETKQSLQTVIQTQTLVSHLFAALGMELPCMPLNNGVISTPDFGRKKRGIMKKRTEKIKKISSRRKRQAGPISYCETSITGSVKDALTKLLKDLTVFYQESNIDEIKCATDFIKQLTKSIAVDSPALDDASKLEIASLFQQVLSKMIEFSSQLDN</sequence>
<accession>A0AAV2PSZ9</accession>
<gene>
    <name evidence="2" type="ORF">MNOR_LOCUS4325</name>
</gene>
<organism evidence="2 3">
    <name type="scientific">Meganyctiphanes norvegica</name>
    <name type="common">Northern krill</name>
    <name type="synonym">Thysanopoda norvegica</name>
    <dbReference type="NCBI Taxonomy" id="48144"/>
    <lineage>
        <taxon>Eukaryota</taxon>
        <taxon>Metazoa</taxon>
        <taxon>Ecdysozoa</taxon>
        <taxon>Arthropoda</taxon>
        <taxon>Crustacea</taxon>
        <taxon>Multicrustacea</taxon>
        <taxon>Malacostraca</taxon>
        <taxon>Eumalacostraca</taxon>
        <taxon>Eucarida</taxon>
        <taxon>Euphausiacea</taxon>
        <taxon>Euphausiidae</taxon>
        <taxon>Meganyctiphanes</taxon>
    </lineage>
</organism>
<name>A0AAV2PSZ9_MEGNR</name>